<dbReference type="EMBL" id="FNVB01000002">
    <property type="protein sequence ID" value="SEG06865.1"/>
    <property type="molecule type" value="Genomic_DNA"/>
</dbReference>
<gene>
    <name evidence="2" type="ORF">SAMN02982929_01406</name>
    <name evidence="3" type="ORF">SAMN05216506_111219</name>
</gene>
<accession>A0A1H5X5Y2</accession>
<sequence length="77" mass="8615">MFSSVGFTLALFVLAFALLVVGGLWGLHRVLNHFKATSGRQVVEFKLQARKTSVELYVADREHFEPAQLGPPTEDRN</sequence>
<feature type="transmembrane region" description="Helical" evidence="1">
    <location>
        <begin position="6"/>
        <end position="27"/>
    </location>
</feature>
<organism evidence="2 5">
    <name type="scientific">Saccharopolyspora kobensis</name>
    <dbReference type="NCBI Taxonomy" id="146035"/>
    <lineage>
        <taxon>Bacteria</taxon>
        <taxon>Bacillati</taxon>
        <taxon>Actinomycetota</taxon>
        <taxon>Actinomycetes</taxon>
        <taxon>Pseudonocardiales</taxon>
        <taxon>Pseudonocardiaceae</taxon>
        <taxon>Saccharopolyspora</taxon>
    </lineage>
</organism>
<dbReference type="Proteomes" id="UP000236729">
    <property type="component" value="Unassembled WGS sequence"/>
</dbReference>
<evidence type="ECO:0000256" key="1">
    <source>
        <dbReference type="SAM" id="Phobius"/>
    </source>
</evidence>
<evidence type="ECO:0000313" key="3">
    <source>
        <dbReference type="EMBL" id="SFE47334.1"/>
    </source>
</evidence>
<evidence type="ECO:0000313" key="4">
    <source>
        <dbReference type="Proteomes" id="UP000199690"/>
    </source>
</evidence>
<keyword evidence="1" id="KW-0812">Transmembrane</keyword>
<evidence type="ECO:0000313" key="5">
    <source>
        <dbReference type="Proteomes" id="UP000236729"/>
    </source>
</evidence>
<dbReference type="RefSeq" id="WP_093356587.1">
    <property type="nucleotide sequence ID" value="NZ_FNVB01000002.1"/>
</dbReference>
<keyword evidence="4" id="KW-1185">Reference proteome</keyword>
<dbReference type="Proteomes" id="UP000199690">
    <property type="component" value="Unassembled WGS sequence"/>
</dbReference>
<dbReference type="SMR" id="A0A1H5X5Y2"/>
<dbReference type="AlphaFoldDB" id="A0A1H5X5Y2"/>
<proteinExistence type="predicted"/>
<keyword evidence="1" id="KW-0472">Membrane</keyword>
<reference evidence="2" key="1">
    <citation type="submission" date="2016-10" db="EMBL/GenBank/DDBJ databases">
        <authorList>
            <person name="de Groot N.N."/>
        </authorList>
    </citation>
    <scope>NUCLEOTIDE SEQUENCE [LARGE SCALE GENOMIC DNA]</scope>
    <source>
        <strain evidence="2">ATCC 20501</strain>
    </source>
</reference>
<evidence type="ECO:0000313" key="2">
    <source>
        <dbReference type="EMBL" id="SEG06865.1"/>
    </source>
</evidence>
<accession>A0A1I2ATL1</accession>
<dbReference type="EMBL" id="FOME01000011">
    <property type="protein sequence ID" value="SFE47334.1"/>
    <property type="molecule type" value="Genomic_DNA"/>
</dbReference>
<reference evidence="4 5" key="2">
    <citation type="submission" date="2016-10" db="EMBL/GenBank/DDBJ databases">
        <authorList>
            <person name="Varghese N."/>
            <person name="Submissions S."/>
        </authorList>
    </citation>
    <scope>NUCLEOTIDE SEQUENCE [LARGE SCALE GENOMIC DNA]</scope>
    <source>
        <strain evidence="5">ATCC 20501</strain>
        <strain evidence="3 4">CGMCC 4.3529</strain>
    </source>
</reference>
<name>A0A1H5X5Y2_9PSEU</name>
<keyword evidence="1" id="KW-1133">Transmembrane helix</keyword>
<protein>
    <submittedName>
        <fullName evidence="2">Uncharacterized protein</fullName>
    </submittedName>
</protein>